<dbReference type="PRINTS" id="PR00039">
    <property type="entry name" value="HTHLYSR"/>
</dbReference>
<evidence type="ECO:0000256" key="3">
    <source>
        <dbReference type="ARBA" id="ARBA00023125"/>
    </source>
</evidence>
<dbReference type="Proteomes" id="UP001597059">
    <property type="component" value="Unassembled WGS sequence"/>
</dbReference>
<evidence type="ECO:0000313" key="7">
    <source>
        <dbReference type="Proteomes" id="UP001597059"/>
    </source>
</evidence>
<feature type="domain" description="HTH lysR-type" evidence="5">
    <location>
        <begin position="9"/>
        <end position="66"/>
    </location>
</feature>
<dbReference type="PROSITE" id="PS50931">
    <property type="entry name" value="HTH_LYSR"/>
    <property type="match status" value="1"/>
</dbReference>
<keyword evidence="4" id="KW-0804">Transcription</keyword>
<dbReference type="EMBL" id="JBHTMN010000011">
    <property type="protein sequence ID" value="MFD1383678.1"/>
    <property type="molecule type" value="Genomic_DNA"/>
</dbReference>
<dbReference type="RefSeq" id="WP_377367173.1">
    <property type="nucleotide sequence ID" value="NZ_JBHTMN010000011.1"/>
</dbReference>
<proteinExistence type="inferred from homology"/>
<dbReference type="CDD" id="cd08417">
    <property type="entry name" value="PBP2_Nitroaromatics_like"/>
    <property type="match status" value="1"/>
</dbReference>
<dbReference type="PANTHER" id="PTHR30118:SF15">
    <property type="entry name" value="TRANSCRIPTIONAL REGULATORY PROTEIN"/>
    <property type="match status" value="1"/>
</dbReference>
<reference evidence="7" key="1">
    <citation type="journal article" date="2019" name="Int. J. Syst. Evol. Microbiol.">
        <title>The Global Catalogue of Microorganisms (GCM) 10K type strain sequencing project: providing services to taxonomists for standard genome sequencing and annotation.</title>
        <authorList>
            <consortium name="The Broad Institute Genomics Platform"/>
            <consortium name="The Broad Institute Genome Sequencing Center for Infectious Disease"/>
            <person name="Wu L."/>
            <person name="Ma J."/>
        </authorList>
    </citation>
    <scope>NUCLEOTIDE SEQUENCE [LARGE SCALE GENOMIC DNA]</scope>
    <source>
        <strain evidence="7">JCM 30774</strain>
    </source>
</reference>
<evidence type="ECO:0000256" key="4">
    <source>
        <dbReference type="ARBA" id="ARBA00023163"/>
    </source>
</evidence>
<dbReference type="InterPro" id="IPR036388">
    <property type="entry name" value="WH-like_DNA-bd_sf"/>
</dbReference>
<dbReference type="InterPro" id="IPR050389">
    <property type="entry name" value="LysR-type_TF"/>
</dbReference>
<evidence type="ECO:0000313" key="6">
    <source>
        <dbReference type="EMBL" id="MFD1383678.1"/>
    </source>
</evidence>
<dbReference type="Pfam" id="PF00126">
    <property type="entry name" value="HTH_1"/>
    <property type="match status" value="1"/>
</dbReference>
<dbReference type="InterPro" id="IPR005119">
    <property type="entry name" value="LysR_subst-bd"/>
</dbReference>
<evidence type="ECO:0000256" key="1">
    <source>
        <dbReference type="ARBA" id="ARBA00009437"/>
    </source>
</evidence>
<dbReference type="Gene3D" id="3.40.190.10">
    <property type="entry name" value="Periplasmic binding protein-like II"/>
    <property type="match status" value="2"/>
</dbReference>
<accession>A0ABW4B0K4</accession>
<dbReference type="InterPro" id="IPR000847">
    <property type="entry name" value="LysR_HTH_N"/>
</dbReference>
<organism evidence="6 7">
    <name type="scientific">Rhodanobacter aciditrophus</name>
    <dbReference type="NCBI Taxonomy" id="1623218"/>
    <lineage>
        <taxon>Bacteria</taxon>
        <taxon>Pseudomonadati</taxon>
        <taxon>Pseudomonadota</taxon>
        <taxon>Gammaproteobacteria</taxon>
        <taxon>Lysobacterales</taxon>
        <taxon>Rhodanobacteraceae</taxon>
        <taxon>Rhodanobacter</taxon>
    </lineage>
</organism>
<dbReference type="Pfam" id="PF03466">
    <property type="entry name" value="LysR_substrate"/>
    <property type="match status" value="1"/>
</dbReference>
<dbReference type="InterPro" id="IPR037402">
    <property type="entry name" value="YidZ_PBP2"/>
</dbReference>
<dbReference type="SUPFAM" id="SSF53850">
    <property type="entry name" value="Periplasmic binding protein-like II"/>
    <property type="match status" value="1"/>
</dbReference>
<comment type="similarity">
    <text evidence="1">Belongs to the LysR transcriptional regulatory family.</text>
</comment>
<dbReference type="InterPro" id="IPR036390">
    <property type="entry name" value="WH_DNA-bd_sf"/>
</dbReference>
<dbReference type="Gene3D" id="1.10.10.10">
    <property type="entry name" value="Winged helix-like DNA-binding domain superfamily/Winged helix DNA-binding domain"/>
    <property type="match status" value="1"/>
</dbReference>
<keyword evidence="3" id="KW-0238">DNA-binding</keyword>
<name>A0ABW4B0K4_9GAMM</name>
<keyword evidence="7" id="KW-1185">Reference proteome</keyword>
<evidence type="ECO:0000259" key="5">
    <source>
        <dbReference type="PROSITE" id="PS50931"/>
    </source>
</evidence>
<protein>
    <submittedName>
        <fullName evidence="6">LysR family transcriptional regulator</fullName>
    </submittedName>
</protein>
<sequence length="314" mass="35195">MLPPSLAHLELKSLTGLLYLLEERHVGRAAERLYMSQPAMSRLLNRLREAFGDPLFVRTSKGMVPTAKALTLEAPLREMIDKMGALSSVEDFEPGQTERVFRLQTSHYQAQAYLPTIAERFYALAPNASLETSLVTETSLLRSDNQQVDAVLCSEYVQLPNRFSTRLLGREGWGCILSRNHPLAVDDEISLDDFLSYGHVLVTLGGSSMIYSDSALGERAKERRYSLRTPYFVSALEAVGKTDLLFSSSQLLAIRFMSQFGLAIKPLPYEFPAVRYYLAWPEEQANDPGGSWFRELCAGVVRDMIPLPDEVFAS</sequence>
<gene>
    <name evidence="6" type="ORF">ACFQ45_09885</name>
</gene>
<dbReference type="PANTHER" id="PTHR30118">
    <property type="entry name" value="HTH-TYPE TRANSCRIPTIONAL REGULATOR LEUO-RELATED"/>
    <property type="match status" value="1"/>
</dbReference>
<comment type="caution">
    <text evidence="6">The sequence shown here is derived from an EMBL/GenBank/DDBJ whole genome shotgun (WGS) entry which is preliminary data.</text>
</comment>
<keyword evidence="2" id="KW-0805">Transcription regulation</keyword>
<evidence type="ECO:0000256" key="2">
    <source>
        <dbReference type="ARBA" id="ARBA00023015"/>
    </source>
</evidence>
<dbReference type="SUPFAM" id="SSF46785">
    <property type="entry name" value="Winged helix' DNA-binding domain"/>
    <property type="match status" value="1"/>
</dbReference>